<gene>
    <name evidence="1" type="ORF">I1A42_20535</name>
</gene>
<name>A0ABS0GKA6_9VIBR</name>
<accession>A0ABS0GKA6</accession>
<dbReference type="EMBL" id="JADPMR010000004">
    <property type="protein sequence ID" value="MBF9002868.1"/>
    <property type="molecule type" value="Genomic_DNA"/>
</dbReference>
<evidence type="ECO:0000313" key="1">
    <source>
        <dbReference type="EMBL" id="MBF9002868.1"/>
    </source>
</evidence>
<organism evidence="1 2">
    <name type="scientific">Vibrio nitrifigilis</name>
    <dbReference type="NCBI Taxonomy" id="2789781"/>
    <lineage>
        <taxon>Bacteria</taxon>
        <taxon>Pseudomonadati</taxon>
        <taxon>Pseudomonadota</taxon>
        <taxon>Gammaproteobacteria</taxon>
        <taxon>Vibrionales</taxon>
        <taxon>Vibrionaceae</taxon>
        <taxon>Vibrio</taxon>
    </lineage>
</organism>
<proteinExistence type="predicted"/>
<dbReference type="Proteomes" id="UP000597206">
    <property type="component" value="Unassembled WGS sequence"/>
</dbReference>
<reference evidence="1 2" key="1">
    <citation type="submission" date="2020-11" db="EMBL/GenBank/DDBJ databases">
        <title>Vibrio nitrifigilis sp. nov., a marine nitrogen-fixing bacterium isolated from the lagoon sediment of an islet inside an atoll.</title>
        <authorList>
            <person name="Wang L.-T."/>
            <person name="Shieh W.Y."/>
        </authorList>
    </citation>
    <scope>NUCLEOTIDE SEQUENCE [LARGE SCALE GENOMIC DNA]</scope>
    <source>
        <strain evidence="1 2">NFV-1</strain>
    </source>
</reference>
<comment type="caution">
    <text evidence="1">The sequence shown here is derived from an EMBL/GenBank/DDBJ whole genome shotgun (WGS) entry which is preliminary data.</text>
</comment>
<evidence type="ECO:0000313" key="2">
    <source>
        <dbReference type="Proteomes" id="UP000597206"/>
    </source>
</evidence>
<protein>
    <submittedName>
        <fullName evidence="1">Pilus assembly protein</fullName>
    </submittedName>
</protein>
<sequence>MNRRLKRVAGLAMVEFTLTLAMLVGTMSVAADLYMINRTRGEYDRISHTLASVLSVQSYLSAEDINQLLAAAVPASAIGDYELNIYKVNLDRTMDWKPLHRGNVSGICSTLSSGTIFSGALPEEDSDNSDDAIMVVQLCGESGGLTPFASLIDNKVMAVTAYNRTQYNDIDVDKTLATELGVDEEDDDE</sequence>
<dbReference type="RefSeq" id="WP_196124733.1">
    <property type="nucleotide sequence ID" value="NZ_JADPMR010000004.1"/>
</dbReference>
<keyword evidence="2" id="KW-1185">Reference proteome</keyword>